<proteinExistence type="predicted"/>
<sequence length="456" mass="52566">MDDDDHNTIPFSLDDLVSPENVEFDMMKRVFFWDGPIRASLLEHGYTLNTFENLDTIHQSEPEDRVCFTSPTFSCSPGFPADQRFAFIESPGPEYEGIDRMEEKPYMARSSGKVFFGQETACHEHHVAFKLVRDGSPEHRALKLLSMHKVIRGLVPVLEILPFRGHWVAVMPRWDEGVVSRNLWPKTVRQTLDLFEDLLSGLSFLHEHRIVHRDIGGFFNILINHLACRHYKHDIPSRRAMLANNQIKTALFDYNLFYYGKPTPPVDICLGEYQFNPFALDVYSLGSDFKALFHHFTPIAPLLAPVIDGMVHWRAASRLTASEALKLLRSMRQEYDSEVGDLPTPARDHSHGRRKIDLWHDLPPKFVKRWKHLRTPPQPMIRHLMARLCSPWYVAGFVRLLFDNGKVLAFNSFICLDPNAGRLNYFFCGRQDDPDYNSSPGRESLAQDFLIGCLII</sequence>
<organism evidence="2 3">
    <name type="scientific">Mycena citricolor</name>
    <dbReference type="NCBI Taxonomy" id="2018698"/>
    <lineage>
        <taxon>Eukaryota</taxon>
        <taxon>Fungi</taxon>
        <taxon>Dikarya</taxon>
        <taxon>Basidiomycota</taxon>
        <taxon>Agaricomycotina</taxon>
        <taxon>Agaricomycetes</taxon>
        <taxon>Agaricomycetidae</taxon>
        <taxon>Agaricales</taxon>
        <taxon>Marasmiineae</taxon>
        <taxon>Mycenaceae</taxon>
        <taxon>Mycena</taxon>
    </lineage>
</organism>
<dbReference type="SMART" id="SM00220">
    <property type="entry name" value="S_TKc"/>
    <property type="match status" value="1"/>
</dbReference>
<gene>
    <name evidence="2" type="ORF">MYCIT1_LOCUS32413</name>
</gene>
<dbReference type="Proteomes" id="UP001295794">
    <property type="component" value="Unassembled WGS sequence"/>
</dbReference>
<dbReference type="GO" id="GO:0004672">
    <property type="term" value="F:protein kinase activity"/>
    <property type="evidence" value="ECO:0007669"/>
    <property type="project" value="InterPro"/>
</dbReference>
<reference evidence="2" key="1">
    <citation type="submission" date="2023-11" db="EMBL/GenBank/DDBJ databases">
        <authorList>
            <person name="De Vega J J."/>
            <person name="De Vega J J."/>
        </authorList>
    </citation>
    <scope>NUCLEOTIDE SEQUENCE</scope>
</reference>
<name>A0AAD2HWB6_9AGAR</name>
<accession>A0AAD2HWB6</accession>
<evidence type="ECO:0000313" key="2">
    <source>
        <dbReference type="EMBL" id="CAK5281357.1"/>
    </source>
</evidence>
<comment type="caution">
    <text evidence="2">The sequence shown here is derived from an EMBL/GenBank/DDBJ whole genome shotgun (WGS) entry which is preliminary data.</text>
</comment>
<evidence type="ECO:0000259" key="1">
    <source>
        <dbReference type="SMART" id="SM00220"/>
    </source>
</evidence>
<dbReference type="Gene3D" id="1.10.510.10">
    <property type="entry name" value="Transferase(Phosphotransferase) domain 1"/>
    <property type="match status" value="1"/>
</dbReference>
<keyword evidence="3" id="KW-1185">Reference proteome</keyword>
<dbReference type="EMBL" id="CAVNYO010000444">
    <property type="protein sequence ID" value="CAK5281357.1"/>
    <property type="molecule type" value="Genomic_DNA"/>
</dbReference>
<dbReference type="SUPFAM" id="SSF56112">
    <property type="entry name" value="Protein kinase-like (PK-like)"/>
    <property type="match status" value="1"/>
</dbReference>
<evidence type="ECO:0000313" key="3">
    <source>
        <dbReference type="Proteomes" id="UP001295794"/>
    </source>
</evidence>
<feature type="domain" description="Protein kinase" evidence="1">
    <location>
        <begin position="106"/>
        <end position="331"/>
    </location>
</feature>
<dbReference type="InterPro" id="IPR000719">
    <property type="entry name" value="Prot_kinase_dom"/>
</dbReference>
<dbReference type="InterPro" id="IPR011009">
    <property type="entry name" value="Kinase-like_dom_sf"/>
</dbReference>
<dbReference type="AlphaFoldDB" id="A0AAD2HWB6"/>
<dbReference type="GO" id="GO:0005524">
    <property type="term" value="F:ATP binding"/>
    <property type="evidence" value="ECO:0007669"/>
    <property type="project" value="InterPro"/>
</dbReference>
<protein>
    <recommendedName>
        <fullName evidence="1">Protein kinase domain-containing protein</fullName>
    </recommendedName>
</protein>